<organism evidence="2 3">
    <name type="scientific">Synoicihabitans lomoniglobus</name>
    <dbReference type="NCBI Taxonomy" id="2909285"/>
    <lineage>
        <taxon>Bacteria</taxon>
        <taxon>Pseudomonadati</taxon>
        <taxon>Verrucomicrobiota</taxon>
        <taxon>Opitutia</taxon>
        <taxon>Opitutales</taxon>
        <taxon>Opitutaceae</taxon>
        <taxon>Synoicihabitans</taxon>
    </lineage>
</organism>
<feature type="transmembrane region" description="Helical" evidence="1">
    <location>
        <begin position="181"/>
        <end position="202"/>
    </location>
</feature>
<feature type="transmembrane region" description="Helical" evidence="1">
    <location>
        <begin position="214"/>
        <end position="237"/>
    </location>
</feature>
<feature type="transmembrane region" description="Helical" evidence="1">
    <location>
        <begin position="150"/>
        <end position="169"/>
    </location>
</feature>
<sequence>MKKRVTGAGSWMAMGGALMVLAGHWELIRRFGTVLPYRDSWQLTGVELLGPWVDGTLGPGAFLQSLNDHWPVLTRLLSFGLVSLNGQWNNLLETTVNAGILALAVAVFLRTILPGMARAPATIFAVMTGVVMALPITWENTLWGIQSLPYLQILLSLVYFRGVATARAIDARWAATQVVGGLVLLTQHSAIIAQVAVVPLLGWQWWRGVADRGAVLASLGVAVATLVGFGLFVPAMETTAHMRADSWALGVEVTLRQLAWPTGHPGWAFLLWAPWLVLALDRLGRRRVTPALAFLLVTGLWVGGQAAAIGYGRGAGALTHVSRYGDFMALGFLVNLASLLVLAQRWWSRPLARGAWVVLGVTMLVVAWPGFRWETMGSHTEFNLSRRPAENAANLQRVGDYIATRDPAALALENGGATLFTYPPAVQGLLDRAGFRALLPPETGAPESRSDHGRLGGLVAAMLWQPWMLAVAGLGGIAWGVGRFRSDTDNHPVGGLAPDVSGWTPRGSLLGAVGAAVLMTGLLAVWPDPLVFDADRRLRLGFAPPDAPITVRDDLQWALVSEHDADAAKMPGAVLSHPVAWRELATGTALDGATTTRGVFASSAFTIEADRLAVLFTGHPCAPGSAMRWRLDPPHGGEAEWRAYVGPNPAGDWDCWSEDVSAHRGWKASLYLFDGREDAVGWVGVMAPVLTNDAEWPEGWLTRLRIEQANASHRVVAGAAAVLWLLSLVAGAWQFRRSADRG</sequence>
<feature type="transmembrane region" description="Helical" evidence="1">
    <location>
        <begin position="353"/>
        <end position="371"/>
    </location>
</feature>
<feature type="transmembrane region" description="Helical" evidence="1">
    <location>
        <begin position="7"/>
        <end position="25"/>
    </location>
</feature>
<evidence type="ECO:0000256" key="1">
    <source>
        <dbReference type="SAM" id="Phobius"/>
    </source>
</evidence>
<dbReference type="EMBL" id="CP119075">
    <property type="protein sequence ID" value="WED64873.1"/>
    <property type="molecule type" value="Genomic_DNA"/>
</dbReference>
<keyword evidence="1" id="KW-0812">Transmembrane</keyword>
<keyword evidence="1" id="KW-0472">Membrane</keyword>
<feature type="transmembrane region" description="Helical" evidence="1">
    <location>
        <begin position="458"/>
        <end position="481"/>
    </location>
</feature>
<keyword evidence="3" id="KW-1185">Reference proteome</keyword>
<dbReference type="KEGG" id="slom:PXH66_21210"/>
<feature type="transmembrane region" description="Helical" evidence="1">
    <location>
        <begin position="715"/>
        <end position="735"/>
    </location>
</feature>
<dbReference type="Proteomes" id="UP001218638">
    <property type="component" value="Chromosome"/>
</dbReference>
<feature type="transmembrane region" description="Helical" evidence="1">
    <location>
        <begin position="324"/>
        <end position="347"/>
    </location>
</feature>
<gene>
    <name evidence="2" type="ORF">PXH66_21210</name>
</gene>
<reference evidence="2" key="1">
    <citation type="submission" date="2023-03" db="EMBL/GenBank/DDBJ databases">
        <title>Lomoglobus Profundus gen. nov., sp. nov., a novel member of the phylum Verrucomicrobia, isolated from deep-marine sediment of South China Sea.</title>
        <authorList>
            <person name="Ahmad T."/>
            <person name="Ishaq S.E."/>
            <person name="Wang F."/>
        </authorList>
    </citation>
    <scope>NUCLEOTIDE SEQUENCE</scope>
    <source>
        <strain evidence="2">LMO-M01</strain>
    </source>
</reference>
<name>A0AAF0A0A7_9BACT</name>
<dbReference type="RefSeq" id="WP_330931862.1">
    <property type="nucleotide sequence ID" value="NZ_CP119075.1"/>
</dbReference>
<proteinExistence type="predicted"/>
<feature type="transmembrane region" description="Helical" evidence="1">
    <location>
        <begin position="121"/>
        <end position="138"/>
    </location>
</feature>
<evidence type="ECO:0000313" key="2">
    <source>
        <dbReference type="EMBL" id="WED64873.1"/>
    </source>
</evidence>
<keyword evidence="1" id="KW-1133">Transmembrane helix</keyword>
<protein>
    <submittedName>
        <fullName evidence="2">Uncharacterized protein</fullName>
    </submittedName>
</protein>
<accession>A0AAF0A0A7</accession>
<evidence type="ECO:0000313" key="3">
    <source>
        <dbReference type="Proteomes" id="UP001218638"/>
    </source>
</evidence>
<feature type="transmembrane region" description="Helical" evidence="1">
    <location>
        <begin position="91"/>
        <end position="109"/>
    </location>
</feature>
<feature type="transmembrane region" description="Helical" evidence="1">
    <location>
        <begin position="292"/>
        <end position="312"/>
    </location>
</feature>
<dbReference type="AlphaFoldDB" id="A0AAF0A0A7"/>